<gene>
    <name evidence="22" type="ORF">MCHLO_12871</name>
</gene>
<dbReference type="InterPro" id="IPR010920">
    <property type="entry name" value="LSM_dom_sf"/>
</dbReference>
<dbReference type="PANTHER" id="PTHR45629">
    <property type="entry name" value="SNF2/RAD54 FAMILY MEMBER"/>
    <property type="match status" value="1"/>
</dbReference>
<evidence type="ECO:0000256" key="6">
    <source>
        <dbReference type="ARBA" id="ARBA00011927"/>
    </source>
</evidence>
<keyword evidence="17" id="KW-0175">Coiled coil</keyword>
<dbReference type="Gene3D" id="3.40.1010.10">
    <property type="entry name" value="Cobalt-precorrin-4 Transmethylase, Domain 1"/>
    <property type="match status" value="1"/>
</dbReference>
<dbReference type="CDD" id="cd18793">
    <property type="entry name" value="SF2_C_SNF"/>
    <property type="match status" value="1"/>
</dbReference>
<evidence type="ECO:0000256" key="13">
    <source>
        <dbReference type="ARBA" id="ARBA00022801"/>
    </source>
</evidence>
<evidence type="ECO:0000256" key="17">
    <source>
        <dbReference type="SAM" id="Coils"/>
    </source>
</evidence>
<evidence type="ECO:0000313" key="23">
    <source>
        <dbReference type="Proteomes" id="UP000815677"/>
    </source>
</evidence>
<dbReference type="SUPFAM" id="SSF52540">
    <property type="entry name" value="P-loop containing nucleoside triphosphate hydrolases"/>
    <property type="match status" value="2"/>
</dbReference>
<protein>
    <recommendedName>
        <fullName evidence="6">diphthine methyl ester synthase</fullName>
        <ecNumber evidence="6">2.1.1.314</ecNumber>
    </recommendedName>
</protein>
<name>A0ABQ0M1Y6_MYCCL</name>
<feature type="region of interest" description="Disordered" evidence="18">
    <location>
        <begin position="774"/>
        <end position="1004"/>
    </location>
</feature>
<dbReference type="SMART" id="SM00651">
    <property type="entry name" value="Sm"/>
    <property type="match status" value="1"/>
</dbReference>
<dbReference type="EC" id="2.1.1.314" evidence="6"/>
<dbReference type="InterPro" id="IPR001163">
    <property type="entry name" value="Sm_dom_euk/arc"/>
</dbReference>
<keyword evidence="12" id="KW-0547">Nucleotide-binding</keyword>
<feature type="domain" description="Sm" evidence="21">
    <location>
        <begin position="2"/>
        <end position="75"/>
    </location>
</feature>
<dbReference type="SUPFAM" id="SSF50182">
    <property type="entry name" value="Sm-like ribonucleoproteins"/>
    <property type="match status" value="1"/>
</dbReference>
<dbReference type="Pfam" id="PF00176">
    <property type="entry name" value="SNF2-rel_dom"/>
    <property type="match status" value="1"/>
</dbReference>
<organism evidence="22 23">
    <name type="scientific">Mycena chlorophos</name>
    <name type="common">Agaric fungus</name>
    <name type="synonym">Agaricus chlorophos</name>
    <dbReference type="NCBI Taxonomy" id="658473"/>
    <lineage>
        <taxon>Eukaryota</taxon>
        <taxon>Fungi</taxon>
        <taxon>Dikarya</taxon>
        <taxon>Basidiomycota</taxon>
        <taxon>Agaricomycotina</taxon>
        <taxon>Agaricomycetes</taxon>
        <taxon>Agaricomycetidae</taxon>
        <taxon>Agaricales</taxon>
        <taxon>Marasmiineae</taxon>
        <taxon>Mycenaceae</taxon>
        <taxon>Mycena</taxon>
    </lineage>
</organism>
<dbReference type="PROSITE" id="PS51192">
    <property type="entry name" value="HELICASE_ATP_BIND_1"/>
    <property type="match status" value="1"/>
</dbReference>
<proteinExistence type="inferred from homology"/>
<feature type="coiled-coil region" evidence="17">
    <location>
        <begin position="440"/>
        <end position="467"/>
    </location>
</feature>
<feature type="compositionally biased region" description="Acidic residues" evidence="18">
    <location>
        <begin position="1805"/>
        <end position="1822"/>
    </location>
</feature>
<evidence type="ECO:0000256" key="2">
    <source>
        <dbReference type="ARBA" id="ARBA00004123"/>
    </source>
</evidence>
<feature type="compositionally biased region" description="Basic residues" evidence="18">
    <location>
        <begin position="1705"/>
        <end position="1714"/>
    </location>
</feature>
<dbReference type="InterPro" id="IPR004551">
    <property type="entry name" value="Dphthn_synthase"/>
</dbReference>
<evidence type="ECO:0000256" key="11">
    <source>
        <dbReference type="ARBA" id="ARBA00022728"/>
    </source>
</evidence>
<dbReference type="InterPro" id="IPR049730">
    <property type="entry name" value="SNF2/RAD54-like_C"/>
</dbReference>
<feature type="compositionally biased region" description="Basic residues" evidence="18">
    <location>
        <begin position="1738"/>
        <end position="1748"/>
    </location>
</feature>
<keyword evidence="8" id="KW-0489">Methyltransferase</keyword>
<dbReference type="HAMAP" id="MF_01084">
    <property type="entry name" value="Diphthine_synth"/>
    <property type="match status" value="1"/>
</dbReference>
<keyword evidence="11" id="KW-0747">Spliceosome</keyword>
<dbReference type="InterPro" id="IPR000330">
    <property type="entry name" value="SNF2_N"/>
</dbReference>
<feature type="region of interest" description="Disordered" evidence="18">
    <location>
        <begin position="1622"/>
        <end position="1645"/>
    </location>
</feature>
<evidence type="ECO:0000256" key="18">
    <source>
        <dbReference type="SAM" id="MobiDB-lite"/>
    </source>
</evidence>
<dbReference type="InterPro" id="IPR035996">
    <property type="entry name" value="4pyrrol_Methylase_sf"/>
</dbReference>
<dbReference type="PROSITE" id="PS00690">
    <property type="entry name" value="DEAH_ATP_HELICASE"/>
    <property type="match status" value="1"/>
</dbReference>
<feature type="compositionally biased region" description="Gly residues" evidence="18">
    <location>
        <begin position="92"/>
        <end position="109"/>
    </location>
</feature>
<dbReference type="InterPro" id="IPR014777">
    <property type="entry name" value="4pyrrole_Mease_sub1"/>
</dbReference>
<dbReference type="SMART" id="SM00487">
    <property type="entry name" value="DEXDc"/>
    <property type="match status" value="1"/>
</dbReference>
<dbReference type="CDD" id="cd11647">
    <property type="entry name" value="DHP5_DphB"/>
    <property type="match status" value="1"/>
</dbReference>
<keyword evidence="11" id="KW-0508">mRNA splicing</keyword>
<keyword evidence="14" id="KW-0067">ATP-binding</keyword>
<comment type="subcellular location">
    <subcellularLocation>
        <location evidence="2">Nucleus</location>
    </subcellularLocation>
</comment>
<dbReference type="EMBL" id="DF849259">
    <property type="protein sequence ID" value="GAT56186.1"/>
    <property type="molecule type" value="Genomic_DNA"/>
</dbReference>
<feature type="compositionally biased region" description="Basic residues" evidence="18">
    <location>
        <begin position="817"/>
        <end position="834"/>
    </location>
</feature>
<dbReference type="InterPro" id="IPR001650">
    <property type="entry name" value="Helicase_C-like"/>
</dbReference>
<feature type="region of interest" description="Disordered" evidence="18">
    <location>
        <begin position="1801"/>
        <end position="1822"/>
    </location>
</feature>
<reference evidence="22" key="1">
    <citation type="submission" date="2014-09" db="EMBL/GenBank/DDBJ databases">
        <title>Genome sequence of the luminous mushroom Mycena chlorophos for searching fungal bioluminescence genes.</title>
        <authorList>
            <person name="Tanaka Y."/>
            <person name="Kasuga D."/>
            <person name="Oba Y."/>
            <person name="Hase S."/>
            <person name="Sato K."/>
            <person name="Oba Y."/>
            <person name="Sakakibara Y."/>
        </authorList>
    </citation>
    <scope>NUCLEOTIDE SEQUENCE</scope>
</reference>
<evidence type="ECO:0000256" key="10">
    <source>
        <dbReference type="ARBA" id="ARBA00022691"/>
    </source>
</evidence>
<dbReference type="SUPFAM" id="SSF53790">
    <property type="entry name" value="Tetrapyrrole methylase"/>
    <property type="match status" value="1"/>
</dbReference>
<evidence type="ECO:0000256" key="16">
    <source>
        <dbReference type="ARBA" id="ARBA00048752"/>
    </source>
</evidence>
<comment type="similarity">
    <text evidence="15">In the N-terminal section; belongs to the precorrin methyltransferase family.</text>
</comment>
<keyword evidence="13" id="KW-0378">Hydrolase</keyword>
<dbReference type="Pfam" id="PF00590">
    <property type="entry name" value="TP_methylase"/>
    <property type="match status" value="1"/>
</dbReference>
<comment type="function">
    <text evidence="1">S-adenosyl-L-methionine-dependent methyltransferase that catalyzes four methylations of the modified target histidine residue in translation elongation factor 2 (EF-2), to form an intermediate called diphthine methyl ester. The four successive methylation reactions represent the second step of diphthamide biosynthesis.</text>
</comment>
<dbReference type="InterPro" id="IPR014776">
    <property type="entry name" value="4pyrrole_Mease_sub2"/>
</dbReference>
<feature type="region of interest" description="Disordered" evidence="18">
    <location>
        <begin position="82"/>
        <end position="109"/>
    </location>
</feature>
<feature type="region of interest" description="Disordered" evidence="18">
    <location>
        <begin position="281"/>
        <end position="341"/>
    </location>
</feature>
<feature type="compositionally biased region" description="Acidic residues" evidence="18">
    <location>
        <begin position="929"/>
        <end position="940"/>
    </location>
</feature>
<evidence type="ECO:0000256" key="14">
    <source>
        <dbReference type="ARBA" id="ARBA00022840"/>
    </source>
</evidence>
<dbReference type="CDD" id="cd01723">
    <property type="entry name" value="LSm4"/>
    <property type="match status" value="1"/>
</dbReference>
<dbReference type="InterPro" id="IPR034101">
    <property type="entry name" value="Lsm4"/>
</dbReference>
<dbReference type="Gene3D" id="3.40.50.300">
    <property type="entry name" value="P-loop containing nucleotide triphosphate hydrolases"/>
    <property type="match status" value="1"/>
</dbReference>
<dbReference type="Gene3D" id="3.30.950.10">
    <property type="entry name" value="Methyltransferase, Cobalt-precorrin-4 Transmethylase, Domain 2"/>
    <property type="match status" value="1"/>
</dbReference>
<dbReference type="PROSITE" id="PS52002">
    <property type="entry name" value="SM"/>
    <property type="match status" value="1"/>
</dbReference>
<feature type="compositionally biased region" description="Acidic residues" evidence="18">
    <location>
        <begin position="839"/>
        <end position="848"/>
    </location>
</feature>
<keyword evidence="7" id="KW-0488">Methylation</keyword>
<dbReference type="InterPro" id="IPR002464">
    <property type="entry name" value="DNA/RNA_helicase_DEAH_CS"/>
</dbReference>
<evidence type="ECO:0000256" key="5">
    <source>
        <dbReference type="ARBA" id="ARBA00011738"/>
    </source>
</evidence>
<feature type="compositionally biased region" description="Acidic residues" evidence="18">
    <location>
        <begin position="976"/>
        <end position="985"/>
    </location>
</feature>
<accession>A0ABQ0M1Y6</accession>
<dbReference type="InterPro" id="IPR000878">
    <property type="entry name" value="4pyrrol_Mease"/>
</dbReference>
<dbReference type="InterPro" id="IPR047575">
    <property type="entry name" value="Sm"/>
</dbReference>
<evidence type="ECO:0000259" key="21">
    <source>
        <dbReference type="PROSITE" id="PS52002"/>
    </source>
</evidence>
<evidence type="ECO:0000256" key="7">
    <source>
        <dbReference type="ARBA" id="ARBA00022481"/>
    </source>
</evidence>
<evidence type="ECO:0000256" key="12">
    <source>
        <dbReference type="ARBA" id="ARBA00022741"/>
    </source>
</evidence>
<feature type="region of interest" description="Disordered" evidence="18">
    <location>
        <begin position="1700"/>
        <end position="1749"/>
    </location>
</feature>
<dbReference type="PANTHER" id="PTHR45629:SF7">
    <property type="entry name" value="DNA EXCISION REPAIR PROTEIN ERCC-6-RELATED"/>
    <property type="match status" value="1"/>
</dbReference>
<evidence type="ECO:0000256" key="1">
    <source>
        <dbReference type="ARBA" id="ARBA00004006"/>
    </source>
</evidence>
<dbReference type="Proteomes" id="UP000815677">
    <property type="component" value="Unassembled WGS sequence"/>
</dbReference>
<evidence type="ECO:0000256" key="4">
    <source>
        <dbReference type="ARBA" id="ARBA00006729"/>
    </source>
</evidence>
<evidence type="ECO:0000256" key="15">
    <source>
        <dbReference type="ARBA" id="ARBA00035662"/>
    </source>
</evidence>
<dbReference type="SMART" id="SM00490">
    <property type="entry name" value="HELICc"/>
    <property type="match status" value="1"/>
</dbReference>
<dbReference type="InterPro" id="IPR038718">
    <property type="entry name" value="SNF2-like_sf"/>
</dbReference>
<feature type="compositionally biased region" description="Acidic residues" evidence="18">
    <location>
        <begin position="951"/>
        <end position="963"/>
    </location>
</feature>
<evidence type="ECO:0000259" key="20">
    <source>
        <dbReference type="PROSITE" id="PS51194"/>
    </source>
</evidence>
<feature type="compositionally biased region" description="Basic residues" evidence="18">
    <location>
        <begin position="851"/>
        <end position="862"/>
    </location>
</feature>
<evidence type="ECO:0000313" key="22">
    <source>
        <dbReference type="EMBL" id="GAT56186.1"/>
    </source>
</evidence>
<evidence type="ECO:0000256" key="3">
    <source>
        <dbReference type="ARBA" id="ARBA00005156"/>
    </source>
</evidence>
<keyword evidence="11" id="KW-0507">mRNA processing</keyword>
<comment type="similarity">
    <text evidence="4">Belongs to the diphthine synthase family.</text>
</comment>
<dbReference type="InterPro" id="IPR014001">
    <property type="entry name" value="Helicase_ATP-bd"/>
</dbReference>
<feature type="compositionally biased region" description="Polar residues" evidence="18">
    <location>
        <begin position="304"/>
        <end position="338"/>
    </location>
</feature>
<dbReference type="InterPro" id="IPR027417">
    <property type="entry name" value="P-loop_NTPase"/>
</dbReference>
<dbReference type="Pfam" id="PF00271">
    <property type="entry name" value="Helicase_C"/>
    <property type="match status" value="1"/>
</dbReference>
<keyword evidence="9" id="KW-0808">Transferase</keyword>
<comment type="catalytic activity">
    <reaction evidence="16">
        <text>2-[(3S)-amino-3-carboxypropyl]-L-histidyl-[translation elongation factor 2] + 4 S-adenosyl-L-methionine = diphthine methyl ester-[translation elongation factor 2] + 4 S-adenosyl-L-homocysteine + 3 H(+)</text>
        <dbReference type="Rhea" id="RHEA:42652"/>
        <dbReference type="Rhea" id="RHEA-COMP:9749"/>
        <dbReference type="Rhea" id="RHEA-COMP:10173"/>
        <dbReference type="ChEBI" id="CHEBI:15378"/>
        <dbReference type="ChEBI" id="CHEBI:57856"/>
        <dbReference type="ChEBI" id="CHEBI:59789"/>
        <dbReference type="ChEBI" id="CHEBI:73995"/>
        <dbReference type="ChEBI" id="CHEBI:79005"/>
        <dbReference type="EC" id="2.1.1.314"/>
    </reaction>
</comment>
<feature type="domain" description="Helicase ATP-binding" evidence="19">
    <location>
        <begin position="1041"/>
        <end position="1234"/>
    </location>
</feature>
<sequence>MLPLSLLNAAQNKPMMVELKNGETFNGHLVNCDNFMNITLREVYQTSSDGEHFWKLKECYIRGSTIKYLRVPEQLLDAVKEEQNRARDAGRGGRGGFVGGNRGRGAPPRGGRGGRVYFFGKACIIGAISQVPHLLPSTIASSTLNTGPATQVPWKTSELTPMTRKFSCPSIHCVACSKPSLIPSTKILISRSFFPAWIAACTTDISEIHWMQLRFADHKFAQRRSECLQPERFGRLPEVGEPCVEALVRAGARSDREMPQLGGWMRLVTICGLSAPHEIGVQRVQSREEGEDSRDDTGRRRSCSRGSPDNSDIQSAELSAPTQSSSSRNTTERASSGEGSRARVSVSAFRLRENADGEWGELGRSSIHVREVRLGQAEMAASVVWVMAPVRWRTYLARWGSRARYREYGTHWADETRVEGGVEEWLGDVVEFSVDEHASEEVVASAREELEDEVDEFEGEVHDADEHAIDKEEASEWCRVPARARHPRLTMFFIIGLGLCDEKDITVRGLEAVKGSERVYLEAYTSILMVNKERLEAFYEKPLILADRDMVETQSDEILQRADEVDVALLVVGDPFGATTHTDIILRARALGIPTRLIHNASIMNAIGAAGLQLYQFGQTVSLVFFTETWKPDSFYDRIKENAQLGLHTLVLLDIKVKEQSDENLARGRKIYEPPRYMSIPVAVRQLLEIESIRQDGTLFAENTLAVALSRVGGGDEQRIVAGTLAELATQPEEVFGQPLHSLIIVGKRLHHLEVEYAETFAVDKERWRNVASRQAASVPAPVEDDSDSDFRAGSIPPEDQPAKKKRKSSASAKGEAKKKTKKKPASSSSRRRSARDSSEDEDEEEEERPVKKRRIARKKFHGPNPLLAFFKDSDASDDEVKPKRATSYDAENEAEEEGPDEEEKDDGPATKNNIFARYVKNRNSATPEESETESDEDDGPPWKPSAAPPGDEDSVTESDSEPEPAATLTVRTDDGSETESDGEYDGPAPMDQEPRPDFPIPVGQKPLGALVLDEAQGIKVPGAINTYLRPYQREGIEFFWTRFNEGRGGLLGDDMGLGKTIQVIAFLSAIMKKTGLKTDRKRRRRHVLALQDGAEWKRTKKLPPANATWHTALIIAPTSVVYNWEREFQTWGYFEVGCYMGTDRKEVLKQFKMGKLDVVITSHGLARRDIELLDDLPWSCIILDEAHNVKNQKARTTKAYSQFECVRRFGLTGTAIQNSYDEFHTILDWTNPGKLGTQKHWKDCVSTPLKNGQSTTATERERYRSMKVAEVLKEKLLPLYFLRREKSKVIADQMPKKTDKVVFCPLTKQQLQVYRLFLGHEEIQNVLRRKEQCDCGRQKIRSKCCHKFDPGAIFRFLALLIKLSNHLGLILPAPTDSPEQLIRNREAAAVAFPSGDAPSYGLAIIDAKYCGKWKVLTSLLKEWKADVAAKNKVLIFTKSVKLLAMMSHQLKYESINFLQLDGSIKGEDRMKLIDDFHDETQDYFVFLISTMAGGTGLNLTGANKVVIFDPNWNPAHDLQAMDRAFRMGQRRDVEVFRLLGAGAVEELIYARQLYKQQQMQIGYSASIQTRYFEGVQGDPQRQGELFGLDNIFKLHENADSTKRVIEEAHIAQLDWKLKNAEAPTRHRKSRRDADLNLVGMESQSGEGDDLAGLGALLFSDALPSSNKSKSAESKKAMAGMYTHENPDLLRENVVAQEQAEDLKRRMRQSKKKSSTGAASRASPRDSSPEAQWPPVRVHNKNKTKKAPVKPIKERLAALIGIGAIQMPSELGKFAEEFIKFDAKQQAYTIERCDEWDEKQLRGDLEEEVPVEVEPEPEDMDL</sequence>
<comment type="pathway">
    <text evidence="3">Protein modification; peptidyl-diphthamide biosynthesis.</text>
</comment>
<feature type="compositionally biased region" description="Basic and acidic residues" evidence="18">
    <location>
        <begin position="82"/>
        <end position="91"/>
    </location>
</feature>
<evidence type="ECO:0000259" key="19">
    <source>
        <dbReference type="PROSITE" id="PS51192"/>
    </source>
</evidence>
<dbReference type="NCBIfam" id="TIGR00522">
    <property type="entry name" value="dph5"/>
    <property type="match status" value="1"/>
</dbReference>
<feature type="compositionally biased region" description="Basic and acidic residues" evidence="18">
    <location>
        <begin position="872"/>
        <end position="883"/>
    </location>
</feature>
<dbReference type="PROSITE" id="PS51194">
    <property type="entry name" value="HELICASE_CTER"/>
    <property type="match status" value="1"/>
</dbReference>
<dbReference type="Pfam" id="PF01423">
    <property type="entry name" value="LSM"/>
    <property type="match status" value="1"/>
</dbReference>
<evidence type="ECO:0000256" key="8">
    <source>
        <dbReference type="ARBA" id="ARBA00022603"/>
    </source>
</evidence>
<dbReference type="InterPro" id="IPR050496">
    <property type="entry name" value="SNF2_RAD54_helicase_repair"/>
</dbReference>
<dbReference type="Gene3D" id="3.40.50.10810">
    <property type="entry name" value="Tandem AAA-ATPase domain"/>
    <property type="match status" value="1"/>
</dbReference>
<feature type="domain" description="Helicase C-terminal" evidence="20">
    <location>
        <begin position="1416"/>
        <end position="1574"/>
    </location>
</feature>
<dbReference type="Gene3D" id="2.30.30.100">
    <property type="match status" value="1"/>
</dbReference>
<feature type="compositionally biased region" description="Acidic residues" evidence="18">
    <location>
        <begin position="891"/>
        <end position="906"/>
    </location>
</feature>
<keyword evidence="10" id="KW-0949">S-adenosyl-L-methionine</keyword>
<keyword evidence="23" id="KW-1185">Reference proteome</keyword>
<evidence type="ECO:0000256" key="9">
    <source>
        <dbReference type="ARBA" id="ARBA00022679"/>
    </source>
</evidence>
<comment type="subunit">
    <text evidence="5">Homodimer.</text>
</comment>